<keyword evidence="1 2" id="KW-0472">Membrane</keyword>
<comment type="subunit">
    <text evidence="1">Self-associates. Interacts with SigE. Interacts with SpoIIR.</text>
</comment>
<evidence type="ECO:0000256" key="2">
    <source>
        <dbReference type="SAM" id="Phobius"/>
    </source>
</evidence>
<reference evidence="4" key="1">
    <citation type="journal article" date="2019" name="Int. J. Syst. Evol. Microbiol.">
        <title>The Global Catalogue of Microorganisms (GCM) 10K type strain sequencing project: providing services to taxonomists for standard genome sequencing and annotation.</title>
        <authorList>
            <consortium name="The Broad Institute Genomics Platform"/>
            <consortium name="The Broad Institute Genome Sequencing Center for Infectious Disease"/>
            <person name="Wu L."/>
            <person name="Ma J."/>
        </authorList>
    </citation>
    <scope>NUCLEOTIDE SEQUENCE [LARGE SCALE GENOMIC DNA]</scope>
    <source>
        <strain evidence="4">JCM 9731</strain>
    </source>
</reference>
<protein>
    <recommendedName>
        <fullName evidence="1">Sporulation sigma-E factor-processing peptidase</fullName>
        <ecNumber evidence="1">3.4.23.-</ecNumber>
    </recommendedName>
    <alternativeName>
        <fullName evidence="1">Membrane-associated aspartic protease</fullName>
    </alternativeName>
    <alternativeName>
        <fullName evidence="1">Stage II sporulation protein GA</fullName>
    </alternativeName>
</protein>
<comment type="caution">
    <text evidence="3">The sequence shown here is derived from an EMBL/GenBank/DDBJ whole genome shotgun (WGS) entry which is preliminary data.</text>
</comment>
<comment type="similarity">
    <text evidence="1">Belongs to the peptidase U4 family.</text>
</comment>
<keyword evidence="4" id="KW-1185">Reference proteome</keyword>
<feature type="transmembrane region" description="Helical" evidence="2">
    <location>
        <begin position="6"/>
        <end position="23"/>
    </location>
</feature>
<proteinExistence type="inferred from homology"/>
<feature type="transmembrane region" description="Helical" evidence="2">
    <location>
        <begin position="85"/>
        <end position="106"/>
    </location>
</feature>
<sequence length="302" mass="34190">MDVIWLLNFLFDVLLLLFTALLLKVKIRFWRLIVSGMIASVTVFGYISSLSSILLHPLFKVMLSFVIIFAAFGYRRLKFFLQATITFYITTFLMGGGLIGLHYFFQYESKFSQSLLMASIKGFGDPISWIFVILGFPALWFVTTKQSEKWEMSKIRFDQTVKVHIEIQQVTGQLTGLVDSGNQVFDPLSKLPVMFISPEKLEVPQEVKEMSRNPSSYIEGTINVPNGWESRLRMVPCRTVGQVGDLLVAFKPDNITIETQNGQTMDVKGLISFSNHSLSTEGLFDAIVHPKMMTRVPQSTAS</sequence>
<feature type="transmembrane region" description="Helical" evidence="2">
    <location>
        <begin position="30"/>
        <end position="47"/>
    </location>
</feature>
<evidence type="ECO:0000313" key="4">
    <source>
        <dbReference type="Proteomes" id="UP001500782"/>
    </source>
</evidence>
<dbReference type="NCBIfam" id="TIGR02854">
    <property type="entry name" value="spore_II_GA"/>
    <property type="match status" value="1"/>
</dbReference>
<dbReference type="RefSeq" id="WP_343799065.1">
    <property type="nucleotide sequence ID" value="NZ_BAAADJ010000022.1"/>
</dbReference>
<keyword evidence="1" id="KW-0749">Sporulation</keyword>
<dbReference type="EC" id="3.4.23.-" evidence="1"/>
<keyword evidence="1" id="KW-0064">Aspartyl protease</keyword>
<keyword evidence="2" id="KW-1133">Transmembrane helix</keyword>
<dbReference type="InterPro" id="IPR005081">
    <property type="entry name" value="SpoIIGA"/>
</dbReference>
<organism evidence="3 4">
    <name type="scientific">Bacillus carboniphilus</name>
    <dbReference type="NCBI Taxonomy" id="86663"/>
    <lineage>
        <taxon>Bacteria</taxon>
        <taxon>Bacillati</taxon>
        <taxon>Bacillota</taxon>
        <taxon>Bacilli</taxon>
        <taxon>Bacillales</taxon>
        <taxon>Bacillaceae</taxon>
        <taxon>Bacillus</taxon>
    </lineage>
</organism>
<keyword evidence="1" id="KW-0645">Protease</keyword>
<keyword evidence="2" id="KW-0812">Transmembrane</keyword>
<evidence type="ECO:0000256" key="1">
    <source>
        <dbReference type="PIRNR" id="PIRNR018571"/>
    </source>
</evidence>
<keyword evidence="1" id="KW-1003">Cell membrane</keyword>
<comment type="function">
    <text evidence="1">Probable aspartic protease that is responsible for the proteolytic cleavage of the RNA polymerase sigma E factor (SigE/spoIIGB) to yield the active peptide in the mother cell during sporulation. Responds to a signal from the forespore that is triggered by the extracellular signal protein SpoIIR.</text>
</comment>
<feature type="transmembrane region" description="Helical" evidence="2">
    <location>
        <begin position="126"/>
        <end position="144"/>
    </location>
</feature>
<name>A0ABP3FZM4_9BACI</name>
<keyword evidence="1" id="KW-0378">Hydrolase</keyword>
<dbReference type="Proteomes" id="UP001500782">
    <property type="component" value="Unassembled WGS sequence"/>
</dbReference>
<dbReference type="PIRSF" id="PIRSF018571">
    <property type="entry name" value="SpoIIGA"/>
    <property type="match status" value="1"/>
</dbReference>
<dbReference type="EMBL" id="BAAADJ010000022">
    <property type="protein sequence ID" value="GAA0331198.1"/>
    <property type="molecule type" value="Genomic_DNA"/>
</dbReference>
<evidence type="ECO:0000313" key="3">
    <source>
        <dbReference type="EMBL" id="GAA0331198.1"/>
    </source>
</evidence>
<dbReference type="Pfam" id="PF03419">
    <property type="entry name" value="Peptidase_U4"/>
    <property type="match status" value="1"/>
</dbReference>
<accession>A0ABP3FZM4</accession>
<feature type="transmembrane region" description="Helical" evidence="2">
    <location>
        <begin position="53"/>
        <end position="73"/>
    </location>
</feature>
<gene>
    <name evidence="3" type="primary">spoIIGA</name>
    <name evidence="3" type="ORF">GCM10008967_22190</name>
</gene>
<comment type="subcellular location">
    <subcellularLocation>
        <location evidence="1">Cell membrane</location>
    </subcellularLocation>
</comment>